<dbReference type="AlphaFoldDB" id="A0A392PBR2"/>
<dbReference type="PANTHER" id="PTHR31635:SF196">
    <property type="entry name" value="REVERSE TRANSCRIPTASE DOMAIN-CONTAINING PROTEIN-RELATED"/>
    <property type="match status" value="1"/>
</dbReference>
<dbReference type="Proteomes" id="UP000265520">
    <property type="component" value="Unassembled WGS sequence"/>
</dbReference>
<evidence type="ECO:0000259" key="1">
    <source>
        <dbReference type="PROSITE" id="PS50878"/>
    </source>
</evidence>
<sequence>QQSAFLPGRLITDNTLIAFETFHHPKQNKNKKKCFVGIKLDMAKAYDRIEWPFLEATLNTMGFPNRLVQTIMRCVSSVTFSILVNGKASQQFTPNRGIRQGDPLSPNLFILCADVLSRMITQKQDNSFINGINIANNAPKIFHLFFADDNILFCRAHKEEAIHLMDVFTEYQRISGQKINLDKSEMTFSPNIHHFIQQEFQAAMPIRVTENINKYLGMSTQIGRSKHQVFKFIMDRV</sequence>
<feature type="domain" description="Reverse transcriptase" evidence="1">
    <location>
        <begin position="1"/>
        <end position="220"/>
    </location>
</feature>
<dbReference type="Pfam" id="PF00078">
    <property type="entry name" value="RVT_1"/>
    <property type="match status" value="1"/>
</dbReference>
<dbReference type="EMBL" id="LXQA010073041">
    <property type="protein sequence ID" value="MCI09543.1"/>
    <property type="molecule type" value="Genomic_DNA"/>
</dbReference>
<organism evidence="2 3">
    <name type="scientific">Trifolium medium</name>
    <dbReference type="NCBI Taxonomy" id="97028"/>
    <lineage>
        <taxon>Eukaryota</taxon>
        <taxon>Viridiplantae</taxon>
        <taxon>Streptophyta</taxon>
        <taxon>Embryophyta</taxon>
        <taxon>Tracheophyta</taxon>
        <taxon>Spermatophyta</taxon>
        <taxon>Magnoliopsida</taxon>
        <taxon>eudicotyledons</taxon>
        <taxon>Gunneridae</taxon>
        <taxon>Pentapetalae</taxon>
        <taxon>rosids</taxon>
        <taxon>fabids</taxon>
        <taxon>Fabales</taxon>
        <taxon>Fabaceae</taxon>
        <taxon>Papilionoideae</taxon>
        <taxon>50 kb inversion clade</taxon>
        <taxon>NPAAA clade</taxon>
        <taxon>Hologalegina</taxon>
        <taxon>IRL clade</taxon>
        <taxon>Trifolieae</taxon>
        <taxon>Trifolium</taxon>
    </lineage>
</organism>
<dbReference type="InterPro" id="IPR000477">
    <property type="entry name" value="RT_dom"/>
</dbReference>
<dbReference type="CDD" id="cd01650">
    <property type="entry name" value="RT_nLTR_like"/>
    <property type="match status" value="1"/>
</dbReference>
<evidence type="ECO:0000313" key="3">
    <source>
        <dbReference type="Proteomes" id="UP000265520"/>
    </source>
</evidence>
<name>A0A392PBR2_9FABA</name>
<feature type="non-terminal residue" evidence="2">
    <location>
        <position position="1"/>
    </location>
</feature>
<dbReference type="InterPro" id="IPR043502">
    <property type="entry name" value="DNA/RNA_pol_sf"/>
</dbReference>
<protein>
    <submittedName>
        <fullName evidence="2">Putative ribonuclease H protein</fullName>
    </submittedName>
</protein>
<dbReference type="PROSITE" id="PS50878">
    <property type="entry name" value="RT_POL"/>
    <property type="match status" value="1"/>
</dbReference>
<proteinExistence type="predicted"/>
<keyword evidence="3" id="KW-1185">Reference proteome</keyword>
<accession>A0A392PBR2</accession>
<evidence type="ECO:0000313" key="2">
    <source>
        <dbReference type="EMBL" id="MCI09543.1"/>
    </source>
</evidence>
<comment type="caution">
    <text evidence="2">The sequence shown here is derived from an EMBL/GenBank/DDBJ whole genome shotgun (WGS) entry which is preliminary data.</text>
</comment>
<dbReference type="PANTHER" id="PTHR31635">
    <property type="entry name" value="REVERSE TRANSCRIPTASE DOMAIN-CONTAINING PROTEIN-RELATED"/>
    <property type="match status" value="1"/>
</dbReference>
<reference evidence="2 3" key="1">
    <citation type="journal article" date="2018" name="Front. Plant Sci.">
        <title>Red Clover (Trifolium pratense) and Zigzag Clover (T. medium) - A Picture of Genomic Similarities and Differences.</title>
        <authorList>
            <person name="Dluhosova J."/>
            <person name="Istvanek J."/>
            <person name="Nedelnik J."/>
            <person name="Repkova J."/>
        </authorList>
    </citation>
    <scope>NUCLEOTIDE SEQUENCE [LARGE SCALE GENOMIC DNA]</scope>
    <source>
        <strain evidence="3">cv. 10/8</strain>
        <tissue evidence="2">Leaf</tissue>
    </source>
</reference>
<dbReference type="SUPFAM" id="SSF56672">
    <property type="entry name" value="DNA/RNA polymerases"/>
    <property type="match status" value="1"/>
</dbReference>